<evidence type="ECO:0000256" key="7">
    <source>
        <dbReference type="SAM" id="MobiDB-lite"/>
    </source>
</evidence>
<accession>A0A4Y7NPH4</accession>
<evidence type="ECO:0000256" key="6">
    <source>
        <dbReference type="HAMAP-Rule" id="MF_03146"/>
    </source>
</evidence>
<keyword evidence="2 6" id="KW-0690">Ribosome biogenesis</keyword>
<keyword evidence="5 6" id="KW-0949">S-adenosyl-L-methionine</keyword>
<evidence type="ECO:0000256" key="3">
    <source>
        <dbReference type="ARBA" id="ARBA00022552"/>
    </source>
</evidence>
<comment type="catalytic activity">
    <reaction evidence="6">
        <text>an N(1)-methylpseudouridine in rRNA + S-adenosyl-L-methionine = N(1)-methyl-N(3)-[(3S)-3-amino-3-carboxypropyl]pseudouridine in rRNA + S-methyl-5'-thioadenosine + H(+)</text>
        <dbReference type="Rhea" id="RHEA:63296"/>
        <dbReference type="Rhea" id="RHEA-COMP:11634"/>
        <dbReference type="Rhea" id="RHEA-COMP:16310"/>
        <dbReference type="ChEBI" id="CHEBI:15378"/>
        <dbReference type="ChEBI" id="CHEBI:17509"/>
        <dbReference type="ChEBI" id="CHEBI:59789"/>
        <dbReference type="ChEBI" id="CHEBI:74890"/>
        <dbReference type="ChEBI" id="CHEBI:146234"/>
        <dbReference type="EC" id="2.5.1.157"/>
    </reaction>
</comment>
<feature type="region of interest" description="Disordered" evidence="7">
    <location>
        <begin position="1"/>
        <end position="50"/>
    </location>
</feature>
<dbReference type="PANTHER" id="PTHR20426:SF0">
    <property type="entry name" value="18S RRNA AMINOCARBOXYPROPYLTRANSFERASE"/>
    <property type="match status" value="1"/>
</dbReference>
<dbReference type="Pfam" id="PF04068">
    <property type="entry name" value="Fer4_RLI"/>
    <property type="match status" value="1"/>
</dbReference>
<keyword evidence="4 6" id="KW-0808">Transferase</keyword>
<organism evidence="10">
    <name type="scientific">Simocephalus serrulatus</name>
    <dbReference type="NCBI Taxonomy" id="117539"/>
    <lineage>
        <taxon>Eukaryota</taxon>
        <taxon>Metazoa</taxon>
        <taxon>Ecdysozoa</taxon>
        <taxon>Arthropoda</taxon>
        <taxon>Crustacea</taxon>
        <taxon>Branchiopoda</taxon>
        <taxon>Diplostraca</taxon>
        <taxon>Cladocera</taxon>
        <taxon>Anomopoda</taxon>
        <taxon>Daphniidae</taxon>
        <taxon>Simocephalus</taxon>
    </lineage>
</organism>
<evidence type="ECO:0000256" key="5">
    <source>
        <dbReference type="ARBA" id="ARBA00022691"/>
    </source>
</evidence>
<dbReference type="GO" id="GO:0000455">
    <property type="term" value="P:enzyme-directed rRNA pseudouridine synthesis"/>
    <property type="evidence" value="ECO:0007669"/>
    <property type="project" value="UniProtKB-UniRule"/>
</dbReference>
<dbReference type="HAMAP" id="MF_01116">
    <property type="entry name" value="TSR3"/>
    <property type="match status" value="1"/>
</dbReference>
<feature type="region of interest" description="Disordered" evidence="7">
    <location>
        <begin position="228"/>
        <end position="247"/>
    </location>
</feature>
<comment type="caution">
    <text evidence="6">Lacks conserved residue(s) required for the propagation of feature annotation.</text>
</comment>
<keyword evidence="3 6" id="KW-0698">rRNA processing</keyword>
<gene>
    <name evidence="10" type="primary">EOG090X0EVF</name>
</gene>
<dbReference type="GO" id="GO:0106388">
    <property type="term" value="F:rRNA small subunit aminocarboxypropyltransferase activity"/>
    <property type="evidence" value="ECO:0007669"/>
    <property type="project" value="UniProtKB-EC"/>
</dbReference>
<name>A0A4Y7NPH4_9CRUS</name>
<evidence type="ECO:0000256" key="4">
    <source>
        <dbReference type="ARBA" id="ARBA00022679"/>
    </source>
</evidence>
<proteinExistence type="evidence at transcript level"/>
<dbReference type="GO" id="GO:0030490">
    <property type="term" value="P:maturation of SSU-rRNA"/>
    <property type="evidence" value="ECO:0007669"/>
    <property type="project" value="TreeGrafter"/>
</dbReference>
<dbReference type="InterPro" id="IPR022968">
    <property type="entry name" value="Tsr3-like"/>
</dbReference>
<evidence type="ECO:0000313" key="10">
    <source>
        <dbReference type="EMBL" id="SVE94536.1"/>
    </source>
</evidence>
<dbReference type="NCBIfam" id="NF002621">
    <property type="entry name" value="PRK02287.1"/>
    <property type="match status" value="1"/>
</dbReference>
<dbReference type="InterPro" id="IPR007209">
    <property type="entry name" value="RNaseL-inhib-like_metal-bd_dom"/>
</dbReference>
<dbReference type="GO" id="GO:1904047">
    <property type="term" value="F:S-adenosyl-L-methionine binding"/>
    <property type="evidence" value="ECO:0007669"/>
    <property type="project" value="UniProtKB-UniRule"/>
</dbReference>
<comment type="function">
    <text evidence="6">Aminocarboxypropyltransferase that catalyzes the aminocarboxypropyl transfer on pseudouridine in 18S rRNA. It constitutes the last step in biosynthesis of the hypermodified N1-methyl-N3-(3-amino-3-carboxypropyl) pseudouridine (m1acp3-Psi).</text>
</comment>
<evidence type="ECO:0000256" key="1">
    <source>
        <dbReference type="ARBA" id="ARBA00022490"/>
    </source>
</evidence>
<sequence length="247" mass="27647">MGKPRDKLHKSKEQSGIVENLERPRVSESGDEEDSADSSDGSSSGSDEKASFPVAMWDVEQCDPKRCSGRKLSRLGMVKILRLGQRFNGVVCSPMGEKCVSPCDQLIINEHGAAVIDCSWAKINETPFHKMKSSNPRLLPYLVAANPVNYGKPCKLSCVEALAAVFYITGHKNLANNYLAKFKWGKTFLEINHELLEKYAACKDSTDVVHVQQQHMILLDEERNRNRDHIDLPPEVLDETSDDTEED</sequence>
<dbReference type="InterPro" id="IPR007177">
    <property type="entry name" value="Tsr3_C"/>
</dbReference>
<dbReference type="EC" id="2.5.1.157" evidence="6"/>
<dbReference type="EMBL" id="LR024917">
    <property type="protein sequence ID" value="SVE94536.1"/>
    <property type="molecule type" value="mRNA"/>
</dbReference>
<feature type="binding site" evidence="6">
    <location>
        <position position="139"/>
    </location>
    <ligand>
        <name>S-adenosyl-L-methionine</name>
        <dbReference type="ChEBI" id="CHEBI:59789"/>
    </ligand>
</feature>
<dbReference type="AlphaFoldDB" id="A0A4Y7NPH4"/>
<dbReference type="Pfam" id="PF04034">
    <property type="entry name" value="Ribo_biogen_C"/>
    <property type="match status" value="1"/>
</dbReference>
<feature type="binding site" evidence="6">
    <location>
        <position position="116"/>
    </location>
    <ligand>
        <name>S-adenosyl-L-methionine</name>
        <dbReference type="ChEBI" id="CHEBI:59789"/>
    </ligand>
</feature>
<feature type="domain" description="RNase L inhibitor RLI-like possible metal-binding" evidence="9">
    <location>
        <begin position="53"/>
        <end position="86"/>
    </location>
</feature>
<feature type="binding site" evidence="6">
    <location>
        <position position="68"/>
    </location>
    <ligand>
        <name>S-adenosyl-L-methionine</name>
        <dbReference type="ChEBI" id="CHEBI:59789"/>
    </ligand>
</feature>
<evidence type="ECO:0000259" key="8">
    <source>
        <dbReference type="Pfam" id="PF04034"/>
    </source>
</evidence>
<evidence type="ECO:0000256" key="2">
    <source>
        <dbReference type="ARBA" id="ARBA00022517"/>
    </source>
</evidence>
<protein>
    <recommendedName>
        <fullName evidence="6">18S rRNA aminocarboxypropyltransferase</fullName>
        <ecNumber evidence="6">2.5.1.157</ecNumber>
    </recommendedName>
</protein>
<evidence type="ECO:0000259" key="9">
    <source>
        <dbReference type="Pfam" id="PF04068"/>
    </source>
</evidence>
<reference evidence="10" key="1">
    <citation type="submission" date="2018-08" db="EMBL/GenBank/DDBJ databases">
        <authorList>
            <person name="Cornetti L."/>
        </authorList>
    </citation>
    <scope>NUCLEOTIDE SEQUENCE</scope>
    <source>
        <strain evidence="10">OM-SAIQ-clone2</strain>
    </source>
</reference>
<feature type="compositionally biased region" description="Basic residues" evidence="7">
    <location>
        <begin position="1"/>
        <end position="10"/>
    </location>
</feature>
<comment type="similarity">
    <text evidence="6">Belongs to the TDD superfamily. TSR3 family.</text>
</comment>
<feature type="domain" description="16S/18S rRNA aminocarboxypropyltransferase Tsr3 C-terminal" evidence="8">
    <location>
        <begin position="90"/>
        <end position="215"/>
    </location>
</feature>
<keyword evidence="1" id="KW-0963">Cytoplasm</keyword>
<dbReference type="PANTHER" id="PTHR20426">
    <property type="entry name" value="RIBOSOME BIOGENESIS PROTEIN TSR3 HOMOLOG"/>
    <property type="match status" value="1"/>
</dbReference>
<feature type="compositionally biased region" description="Acidic residues" evidence="7">
    <location>
        <begin position="236"/>
        <end position="247"/>
    </location>
</feature>